<comment type="caution">
    <text evidence="2">The sequence shown here is derived from an EMBL/GenBank/DDBJ whole genome shotgun (WGS) entry which is preliminary data.</text>
</comment>
<sequence length="429" mass="49878">MKVLWFTPTPSNYEDNRQPYFGGGWIESLELLVAERKDVDLAIAFFNRGDCKKVVKNKITYYPIKIRSKKSNPVKGLIQNWWGNIDEHLSGEHYRKIIEDFAPDLIHVFGTEEEFANVQHFTEIPVVIHIQGLLNPIVNSFFPVNESKFSFLISLRFFFENLIGSSPSFHFQKLRNRAKREIKHLKGANYIMGRTHWDEHIVKLYSSEIEYFHVDEVLRPIFYKSFEKADENYNIHKLRIVSTLSPTIYKGLDVVLKSANLLTLLADFDFQWDIIGVDKNDRLFQHFEKKLKIKHQRVKMVCHGRLEPTEMINLLNKSNIYVHTSYIENSPNSLCEAQILGLPVIACNVGGISSFLIHEVTGLLVPSNGIFEIVYYLIMLKNDPSLAKRISEKGKIVADERHNPEKIVKDLVNTYKEIKKSHESTHFRI</sequence>
<dbReference type="AlphaFoldDB" id="A0A3B0C4Y5"/>
<name>A0A3B0C4Y5_9FLAO</name>
<evidence type="ECO:0000313" key="2">
    <source>
        <dbReference type="EMBL" id="RKN79761.1"/>
    </source>
</evidence>
<reference evidence="2 3" key="1">
    <citation type="submission" date="2018-10" db="EMBL/GenBank/DDBJ databases">
        <title>Ulvibacterium marinum gen. nov., sp. nov., a novel marine bacterium of the family Flavobacteriaceae, isolated from a culture of the green alga Ulva prolifera.</title>
        <authorList>
            <person name="Zhang Z."/>
        </authorList>
    </citation>
    <scope>NUCLEOTIDE SEQUENCE [LARGE SCALE GENOMIC DNA]</scope>
    <source>
        <strain evidence="2 3">CCMM003</strain>
    </source>
</reference>
<dbReference type="CDD" id="cd03801">
    <property type="entry name" value="GT4_PimA-like"/>
    <property type="match status" value="1"/>
</dbReference>
<keyword evidence="2" id="KW-0808">Transferase</keyword>
<evidence type="ECO:0000259" key="1">
    <source>
        <dbReference type="Pfam" id="PF00534"/>
    </source>
</evidence>
<dbReference type="Gene3D" id="3.40.50.2000">
    <property type="entry name" value="Glycogen Phosphorylase B"/>
    <property type="match status" value="2"/>
</dbReference>
<dbReference type="InterPro" id="IPR001296">
    <property type="entry name" value="Glyco_trans_1"/>
</dbReference>
<protein>
    <submittedName>
        <fullName evidence="2">Glycosyltransferase</fullName>
    </submittedName>
</protein>
<dbReference type="SUPFAM" id="SSF53756">
    <property type="entry name" value="UDP-Glycosyltransferase/glycogen phosphorylase"/>
    <property type="match status" value="1"/>
</dbReference>
<dbReference type="EMBL" id="RBCJ01000003">
    <property type="protein sequence ID" value="RKN79761.1"/>
    <property type="molecule type" value="Genomic_DNA"/>
</dbReference>
<dbReference type="Proteomes" id="UP000276603">
    <property type="component" value="Unassembled WGS sequence"/>
</dbReference>
<dbReference type="PANTHER" id="PTHR12526:SF630">
    <property type="entry name" value="GLYCOSYLTRANSFERASE"/>
    <property type="match status" value="1"/>
</dbReference>
<accession>A0A3B0C4Y5</accession>
<dbReference type="GO" id="GO:0016757">
    <property type="term" value="F:glycosyltransferase activity"/>
    <property type="evidence" value="ECO:0007669"/>
    <property type="project" value="InterPro"/>
</dbReference>
<dbReference type="RefSeq" id="WP_120712569.1">
    <property type="nucleotide sequence ID" value="NZ_RBCJ01000003.1"/>
</dbReference>
<gene>
    <name evidence="2" type="ORF">D7Z94_15890</name>
</gene>
<dbReference type="OrthoDB" id="1096251at2"/>
<dbReference type="Pfam" id="PF00534">
    <property type="entry name" value="Glycos_transf_1"/>
    <property type="match status" value="1"/>
</dbReference>
<feature type="domain" description="Glycosyl transferase family 1" evidence="1">
    <location>
        <begin position="248"/>
        <end position="395"/>
    </location>
</feature>
<proteinExistence type="predicted"/>
<keyword evidence="3" id="KW-1185">Reference proteome</keyword>
<organism evidence="2 3">
    <name type="scientific">Ulvibacterium marinum</name>
    <dbReference type="NCBI Taxonomy" id="2419782"/>
    <lineage>
        <taxon>Bacteria</taxon>
        <taxon>Pseudomonadati</taxon>
        <taxon>Bacteroidota</taxon>
        <taxon>Flavobacteriia</taxon>
        <taxon>Flavobacteriales</taxon>
        <taxon>Flavobacteriaceae</taxon>
        <taxon>Ulvibacterium</taxon>
    </lineage>
</organism>
<evidence type="ECO:0000313" key="3">
    <source>
        <dbReference type="Proteomes" id="UP000276603"/>
    </source>
</evidence>
<dbReference type="PANTHER" id="PTHR12526">
    <property type="entry name" value="GLYCOSYLTRANSFERASE"/>
    <property type="match status" value="1"/>
</dbReference>